<reference evidence="9" key="1">
    <citation type="submission" date="2017-06" db="EMBL/GenBank/DDBJ databases">
        <authorList>
            <person name="Varghese N."/>
            <person name="Submissions S."/>
        </authorList>
    </citation>
    <scope>NUCLEOTIDE SEQUENCE [LARGE SCALE GENOMIC DNA]</scope>
    <source>
        <strain evidence="9">NKM1</strain>
    </source>
</reference>
<accession>A0A239BX28</accession>
<evidence type="ECO:0000313" key="8">
    <source>
        <dbReference type="EMBL" id="SNS12440.1"/>
    </source>
</evidence>
<name>A0A239BX28_9BACT</name>
<dbReference type="Gene3D" id="3.40.630.10">
    <property type="entry name" value="Zn peptidases"/>
    <property type="match status" value="1"/>
</dbReference>
<proteinExistence type="inferred from homology"/>
<feature type="domain" description="Peptidase M20 dimerisation" evidence="7">
    <location>
        <begin position="226"/>
        <end position="370"/>
    </location>
</feature>
<keyword evidence="9" id="KW-1185">Reference proteome</keyword>
<dbReference type="Gene3D" id="3.30.70.360">
    <property type="match status" value="1"/>
</dbReference>
<keyword evidence="5" id="KW-0862">Zinc</keyword>
<dbReference type="GO" id="GO:0046872">
    <property type="term" value="F:metal ion binding"/>
    <property type="evidence" value="ECO:0007669"/>
    <property type="project" value="UniProtKB-KW"/>
</dbReference>
<organism evidence="8 9">
    <name type="scientific">Pontibacter ummariensis</name>
    <dbReference type="NCBI Taxonomy" id="1610492"/>
    <lineage>
        <taxon>Bacteria</taxon>
        <taxon>Pseudomonadati</taxon>
        <taxon>Bacteroidota</taxon>
        <taxon>Cytophagia</taxon>
        <taxon>Cytophagales</taxon>
        <taxon>Hymenobacteraceae</taxon>
        <taxon>Pontibacter</taxon>
    </lineage>
</organism>
<evidence type="ECO:0000256" key="4">
    <source>
        <dbReference type="ARBA" id="ARBA00022801"/>
    </source>
</evidence>
<dbReference type="InterPro" id="IPR036264">
    <property type="entry name" value="Bact_exopeptidase_dim_dom"/>
</dbReference>
<dbReference type="GO" id="GO:0004180">
    <property type="term" value="F:carboxypeptidase activity"/>
    <property type="evidence" value="ECO:0007669"/>
    <property type="project" value="UniProtKB-KW"/>
</dbReference>
<dbReference type="SUPFAM" id="SSF53187">
    <property type="entry name" value="Zn-dependent exopeptidases"/>
    <property type="match status" value="1"/>
</dbReference>
<dbReference type="SUPFAM" id="SSF55031">
    <property type="entry name" value="Bacterial exopeptidase dimerisation domain"/>
    <property type="match status" value="1"/>
</dbReference>
<dbReference type="Pfam" id="PF07687">
    <property type="entry name" value="M20_dimer"/>
    <property type="match status" value="1"/>
</dbReference>
<evidence type="ECO:0000256" key="1">
    <source>
        <dbReference type="ARBA" id="ARBA00006247"/>
    </source>
</evidence>
<dbReference type="AlphaFoldDB" id="A0A239BX28"/>
<dbReference type="InterPro" id="IPR047177">
    <property type="entry name" value="Pept_M20A"/>
</dbReference>
<evidence type="ECO:0000259" key="7">
    <source>
        <dbReference type="Pfam" id="PF07687"/>
    </source>
</evidence>
<dbReference type="EMBL" id="FZOQ01000002">
    <property type="protein sequence ID" value="SNS12440.1"/>
    <property type="molecule type" value="Genomic_DNA"/>
</dbReference>
<dbReference type="FunFam" id="3.40.630.10:FF:000027">
    <property type="entry name" value="N-fatty-acyl-amino acid synthase/hydrolase PM20D1"/>
    <property type="match status" value="1"/>
</dbReference>
<dbReference type="PROSITE" id="PS00758">
    <property type="entry name" value="ARGE_DAPE_CPG2_1"/>
    <property type="match status" value="1"/>
</dbReference>
<gene>
    <name evidence="8" type="ORF">SAMN06296052_102220</name>
</gene>
<evidence type="ECO:0000313" key="9">
    <source>
        <dbReference type="Proteomes" id="UP000198432"/>
    </source>
</evidence>
<evidence type="ECO:0000256" key="5">
    <source>
        <dbReference type="ARBA" id="ARBA00022833"/>
    </source>
</evidence>
<keyword evidence="4" id="KW-0378">Hydrolase</keyword>
<keyword evidence="2" id="KW-0645">Protease</keyword>
<evidence type="ECO:0000256" key="3">
    <source>
        <dbReference type="ARBA" id="ARBA00022723"/>
    </source>
</evidence>
<evidence type="ECO:0000256" key="6">
    <source>
        <dbReference type="SAM" id="SignalP"/>
    </source>
</evidence>
<dbReference type="Proteomes" id="UP000198432">
    <property type="component" value="Unassembled WGS sequence"/>
</dbReference>
<evidence type="ECO:0000256" key="2">
    <source>
        <dbReference type="ARBA" id="ARBA00022670"/>
    </source>
</evidence>
<keyword evidence="3" id="KW-0479">Metal-binding</keyword>
<dbReference type="Pfam" id="PF01546">
    <property type="entry name" value="Peptidase_M20"/>
    <property type="match status" value="1"/>
</dbReference>
<dbReference type="InterPro" id="IPR002933">
    <property type="entry name" value="Peptidase_M20"/>
</dbReference>
<dbReference type="OrthoDB" id="9792335at2"/>
<protein>
    <submittedName>
        <fullName evidence="8">Carboxypeptidase PM20D1</fullName>
    </submittedName>
</protein>
<sequence>MKNPFLPILCFSTMLNFTNASAGEVPDTTSLTPAVQKLSRAVTFETVSTVNKDDFRYEEFLKLHDYLEQAFPLLHDRLQKTVINEYSLLFTWQGNNPDLKPILLSAHLDVVPVEKASEDDWKEHPYKGIIKEGYVWGRGTMDDKYRVIAMMEAVEQQLEQGYAPDRTIYLAFGHDEEVGGYAGAGKINEYLEEQGVQLEAIFDEGLAVAEDVVPGLKDPVALIGTAAKGNINLKLTVQGVGGHSSAPPKETPIYVLSRALTRLHNKPFKPRMIPTTKETLNTLAGELGGKYKFAMRHYGLFKGKVLKMLAKDQATNALIRTIMSPTVMEAGEKYNVLPREASAIVNIRILNGEDRESVIAHVRKVVRDERVNVEVHGVYTPPSQITETNTAVYKALKASIHETYPGVMVVPALFPGSSDAKHYTNLTDNIFRFAPQVVNRENAKLVHNANERMSVEGFHQAITFYDSLIRNTCGLVETDALVQQEEEEGGLGVTGE</sequence>
<dbReference type="PANTHER" id="PTHR45962:SF1">
    <property type="entry name" value="N-FATTY-ACYL-AMINO ACID SYNTHASE_HYDROLASE PM20D1"/>
    <property type="match status" value="1"/>
</dbReference>
<dbReference type="Gene3D" id="1.10.150.900">
    <property type="match status" value="1"/>
</dbReference>
<keyword evidence="6" id="KW-0732">Signal</keyword>
<keyword evidence="8" id="KW-0121">Carboxypeptidase</keyword>
<dbReference type="InterPro" id="IPR011650">
    <property type="entry name" value="Peptidase_M20_dimer"/>
</dbReference>
<feature type="chain" id="PRO_5012082598" evidence="6">
    <location>
        <begin position="23"/>
        <end position="496"/>
    </location>
</feature>
<feature type="signal peptide" evidence="6">
    <location>
        <begin position="1"/>
        <end position="22"/>
    </location>
</feature>
<dbReference type="GO" id="GO:0006508">
    <property type="term" value="P:proteolysis"/>
    <property type="evidence" value="ECO:0007669"/>
    <property type="project" value="UniProtKB-KW"/>
</dbReference>
<comment type="similarity">
    <text evidence="1">Belongs to the peptidase M20A family.</text>
</comment>
<dbReference type="InterPro" id="IPR001261">
    <property type="entry name" value="ArgE/DapE_CS"/>
</dbReference>
<dbReference type="PANTHER" id="PTHR45962">
    <property type="entry name" value="N-FATTY-ACYL-AMINO ACID SYNTHASE/HYDROLASE PM20D1"/>
    <property type="match status" value="1"/>
</dbReference>